<gene>
    <name evidence="1" type="ORF">METZ01_LOCUS313625</name>
</gene>
<name>A0A382NME4_9ZZZZ</name>
<feature type="non-terminal residue" evidence="1">
    <location>
        <position position="86"/>
    </location>
</feature>
<reference evidence="1" key="1">
    <citation type="submission" date="2018-05" db="EMBL/GenBank/DDBJ databases">
        <authorList>
            <person name="Lanie J.A."/>
            <person name="Ng W.-L."/>
            <person name="Kazmierczak K.M."/>
            <person name="Andrzejewski T.M."/>
            <person name="Davidsen T.M."/>
            <person name="Wayne K.J."/>
            <person name="Tettelin H."/>
            <person name="Glass J.I."/>
            <person name="Rusch D."/>
            <person name="Podicherti R."/>
            <person name="Tsui H.-C.T."/>
            <person name="Winkler M.E."/>
        </authorList>
    </citation>
    <scope>NUCLEOTIDE SEQUENCE</scope>
</reference>
<proteinExistence type="predicted"/>
<evidence type="ECO:0000313" key="1">
    <source>
        <dbReference type="EMBL" id="SVC60771.1"/>
    </source>
</evidence>
<sequence>MTRFRHSCILLPLVVGFAVSAGPTLRAGDADTILQSTGLNGGLCLIIGDDSLTLGKNLAKNSGLYVQILQADSKKAFRWGLDLAKS</sequence>
<protein>
    <submittedName>
        <fullName evidence="1">Uncharacterized protein</fullName>
    </submittedName>
</protein>
<dbReference type="EMBL" id="UINC01100593">
    <property type="protein sequence ID" value="SVC60771.1"/>
    <property type="molecule type" value="Genomic_DNA"/>
</dbReference>
<dbReference type="AlphaFoldDB" id="A0A382NME4"/>
<organism evidence="1">
    <name type="scientific">marine metagenome</name>
    <dbReference type="NCBI Taxonomy" id="408172"/>
    <lineage>
        <taxon>unclassified sequences</taxon>
        <taxon>metagenomes</taxon>
        <taxon>ecological metagenomes</taxon>
    </lineage>
</organism>
<accession>A0A382NME4</accession>